<keyword evidence="2" id="KW-0472">Membrane</keyword>
<dbReference type="PANTHER" id="PTHR35519">
    <property type="entry name" value="MEMBRANE PROTEINS"/>
    <property type="match status" value="1"/>
</dbReference>
<dbReference type="EMBL" id="KI912111">
    <property type="protein sequence ID" value="ETS83466.1"/>
    <property type="molecule type" value="Genomic_DNA"/>
</dbReference>
<dbReference type="STRING" id="1229662.W3XE34"/>
<reference evidence="4" key="1">
    <citation type="journal article" date="2015" name="BMC Genomics">
        <title>Genomic and transcriptomic analysis of the endophytic fungus Pestalotiopsis fici reveals its lifestyle and high potential for synthesis of natural products.</title>
        <authorList>
            <person name="Wang X."/>
            <person name="Zhang X."/>
            <person name="Liu L."/>
            <person name="Xiang M."/>
            <person name="Wang W."/>
            <person name="Sun X."/>
            <person name="Che Y."/>
            <person name="Guo L."/>
            <person name="Liu G."/>
            <person name="Guo L."/>
            <person name="Wang C."/>
            <person name="Yin W.B."/>
            <person name="Stadler M."/>
            <person name="Zhang X."/>
            <person name="Liu X."/>
        </authorList>
    </citation>
    <scope>NUCLEOTIDE SEQUENCE [LARGE SCALE GENOMIC DNA]</scope>
    <source>
        <strain evidence="4">W106-1 / CGMCC3.15140</strain>
    </source>
</reference>
<feature type="transmembrane region" description="Helical" evidence="2">
    <location>
        <begin position="129"/>
        <end position="149"/>
    </location>
</feature>
<feature type="region of interest" description="Disordered" evidence="1">
    <location>
        <begin position="173"/>
        <end position="269"/>
    </location>
</feature>
<organism evidence="3 4">
    <name type="scientific">Pestalotiopsis fici (strain W106-1 / CGMCC3.15140)</name>
    <dbReference type="NCBI Taxonomy" id="1229662"/>
    <lineage>
        <taxon>Eukaryota</taxon>
        <taxon>Fungi</taxon>
        <taxon>Dikarya</taxon>
        <taxon>Ascomycota</taxon>
        <taxon>Pezizomycotina</taxon>
        <taxon>Sordariomycetes</taxon>
        <taxon>Xylariomycetidae</taxon>
        <taxon>Amphisphaeriales</taxon>
        <taxon>Sporocadaceae</taxon>
        <taxon>Pestalotiopsis</taxon>
    </lineage>
</organism>
<dbReference type="OMA" id="CNFCGIR"/>
<protein>
    <recommendedName>
        <fullName evidence="5">PH domain-containing protein</fullName>
    </recommendedName>
</protein>
<dbReference type="KEGG" id="pfy:PFICI_05342"/>
<dbReference type="GeneID" id="19270355"/>
<feature type="compositionally biased region" description="Basic and acidic residues" evidence="1">
    <location>
        <begin position="225"/>
        <end position="235"/>
    </location>
</feature>
<keyword evidence="4" id="KW-1185">Reference proteome</keyword>
<dbReference type="InParanoid" id="W3XE34"/>
<feature type="transmembrane region" description="Helical" evidence="2">
    <location>
        <begin position="76"/>
        <end position="99"/>
    </location>
</feature>
<dbReference type="RefSeq" id="XP_007832114.1">
    <property type="nucleotide sequence ID" value="XM_007833923.1"/>
</dbReference>
<dbReference type="eggNOG" id="ENOG502S178">
    <property type="taxonomic scope" value="Eukaryota"/>
</dbReference>
<keyword evidence="2" id="KW-1133">Transmembrane helix</keyword>
<evidence type="ECO:0000313" key="4">
    <source>
        <dbReference type="Proteomes" id="UP000030651"/>
    </source>
</evidence>
<evidence type="ECO:0000256" key="2">
    <source>
        <dbReference type="SAM" id="Phobius"/>
    </source>
</evidence>
<dbReference type="AlphaFoldDB" id="W3XE34"/>
<evidence type="ECO:0000313" key="3">
    <source>
        <dbReference type="EMBL" id="ETS83466.1"/>
    </source>
</evidence>
<gene>
    <name evidence="3" type="ORF">PFICI_05342</name>
</gene>
<evidence type="ECO:0008006" key="5">
    <source>
        <dbReference type="Google" id="ProtNLM"/>
    </source>
</evidence>
<dbReference type="Pfam" id="PF13430">
    <property type="entry name" value="DUF4112"/>
    <property type="match status" value="1"/>
</dbReference>
<proteinExistence type="predicted"/>
<name>W3XE34_PESFW</name>
<dbReference type="PANTHER" id="PTHR35519:SF2">
    <property type="entry name" value="PH DOMAIN PROTEIN"/>
    <property type="match status" value="1"/>
</dbReference>
<evidence type="ECO:0000256" key="1">
    <source>
        <dbReference type="SAM" id="MobiDB-lite"/>
    </source>
</evidence>
<keyword evidence="2" id="KW-0812">Transmembrane</keyword>
<dbReference type="HOGENOM" id="CLU_067862_1_0_1"/>
<sequence>MASFIAKKISTKILGETVENKWGVKDPMFEHVPATRLDGKPSKKMKKVKRAIPPGISEHDAQILNKVKRRAYKLDLSLFSIAGVRFGWSSVIGIVPFAGDLVDFFMAAMVINTCKKVDGGLPSSLTMKMWFWALVDLVVGFIPFLGDVFDAVIKANARNAIYLEEHLRKKGQQNLRKSGLPVPEVDPSDPYVFDHLDDEPSGRRNGHRSQESGVAATPDLPTRPNDARVRNDRRSGGGFFGFGGNKSRRNDEETGIANHPPAQSSTRRA</sequence>
<accession>W3XE34</accession>
<feature type="compositionally biased region" description="Basic and acidic residues" evidence="1">
    <location>
        <begin position="192"/>
        <end position="202"/>
    </location>
</feature>
<dbReference type="OrthoDB" id="2103474at2759"/>
<dbReference type="Proteomes" id="UP000030651">
    <property type="component" value="Unassembled WGS sequence"/>
</dbReference>
<dbReference type="InterPro" id="IPR025187">
    <property type="entry name" value="DUF4112"/>
</dbReference>